<evidence type="ECO:0008006" key="3">
    <source>
        <dbReference type="Google" id="ProtNLM"/>
    </source>
</evidence>
<dbReference type="RefSeq" id="WP_072720424.1">
    <property type="nucleotide sequence ID" value="NZ_LN889803.1"/>
</dbReference>
<dbReference type="OrthoDB" id="571431at2"/>
<dbReference type="Proteomes" id="UP000184315">
    <property type="component" value="Unassembled WGS sequence"/>
</dbReference>
<organism evidence="1 2">
    <name type="scientific">Planktothrix tepida PCC 9214</name>
    <dbReference type="NCBI Taxonomy" id="671072"/>
    <lineage>
        <taxon>Bacteria</taxon>
        <taxon>Bacillati</taxon>
        <taxon>Cyanobacteriota</taxon>
        <taxon>Cyanophyceae</taxon>
        <taxon>Oscillatoriophycideae</taxon>
        <taxon>Oscillatoriales</taxon>
        <taxon>Microcoleaceae</taxon>
        <taxon>Planktothrix</taxon>
    </lineage>
</organism>
<evidence type="ECO:0000313" key="2">
    <source>
        <dbReference type="Proteomes" id="UP000184315"/>
    </source>
</evidence>
<accession>A0A1J1LPJ3</accession>
<proteinExistence type="predicted"/>
<dbReference type="EMBL" id="CZDF01000158">
    <property type="protein sequence ID" value="CUR33836.1"/>
    <property type="molecule type" value="Genomic_DNA"/>
</dbReference>
<dbReference type="STRING" id="671072.PL9214520375"/>
<evidence type="ECO:0000313" key="1">
    <source>
        <dbReference type="EMBL" id="CUR33836.1"/>
    </source>
</evidence>
<name>A0A1J1LPJ3_9CYAN</name>
<sequence>MEITDITQILTARFGTAVSQIEASLWQVETEQFRLLVLLSENQSWLRMLLPIAPVQEVQLILEQLLEANFDQTQETRYGIHQNVVWAVFQHNRETLTENDFNRAVSNLISLQEAGFSDYYNRLIENRIQEIILVAKQQGQSMETTLQNLERFYAEGVMGDLTNSTEDRERTLTAWRYQLERLWSEVE</sequence>
<protein>
    <recommendedName>
        <fullName evidence="3">DNA-binding domain-containing protein</fullName>
    </recommendedName>
</protein>
<dbReference type="SUPFAM" id="SSF69635">
    <property type="entry name" value="Type III secretory system chaperone-like"/>
    <property type="match status" value="1"/>
</dbReference>
<gene>
    <name evidence="1" type="ORF">PL9214520375</name>
</gene>
<dbReference type="Gene3D" id="3.30.1460.10">
    <property type="match status" value="1"/>
</dbReference>
<reference evidence="2" key="1">
    <citation type="submission" date="2015-10" db="EMBL/GenBank/DDBJ databases">
        <authorList>
            <person name="Regsiter A."/>
            <person name="william w."/>
        </authorList>
    </citation>
    <scope>NUCLEOTIDE SEQUENCE [LARGE SCALE GENOMIC DNA]</scope>
</reference>
<dbReference type="AlphaFoldDB" id="A0A1J1LPJ3"/>
<keyword evidence="2" id="KW-1185">Reference proteome</keyword>